<keyword evidence="2 5" id="KW-0812">Transmembrane</keyword>
<feature type="transmembrane region" description="Helical" evidence="5">
    <location>
        <begin position="250"/>
        <end position="272"/>
    </location>
</feature>
<dbReference type="Proteomes" id="UP000572051">
    <property type="component" value="Unassembled WGS sequence"/>
</dbReference>
<dbReference type="PANTHER" id="PTHR43229">
    <property type="entry name" value="NODULATION PROTEIN J"/>
    <property type="match status" value="1"/>
</dbReference>
<evidence type="ECO:0000256" key="2">
    <source>
        <dbReference type="ARBA" id="ARBA00022692"/>
    </source>
</evidence>
<sequence>MNTTTTRPAETRSARRAPGTARQLLRLTRMEFTLFVRYKTAWMFLALPLFFSFMALQLPDDEVVPGFGLGEMAMLSSIGSISLILGMGHASNVFTARRESLALKRFRVSGVSQPVIFGGVIGVVAVFSLAIALIIGGFIAAMPNGTLPRDPLMLLVAILLGSVAFSLMGLLVTPLARNAESAQLAVMVPMLILIFAGGGIIPLEALPEGARQFFSLIPSVPPGELVQAAYTGYDVFGGAAGAEPKGFLDLWIAALPSIGIMLAWIAVSALAVRRFFRWDPRQP</sequence>
<evidence type="ECO:0000256" key="4">
    <source>
        <dbReference type="ARBA" id="ARBA00023136"/>
    </source>
</evidence>
<proteinExistence type="predicted"/>
<gene>
    <name evidence="7" type="ORF">HNR10_003519</name>
</gene>
<evidence type="ECO:0000313" key="8">
    <source>
        <dbReference type="Proteomes" id="UP000572051"/>
    </source>
</evidence>
<evidence type="ECO:0000256" key="3">
    <source>
        <dbReference type="ARBA" id="ARBA00022989"/>
    </source>
</evidence>
<feature type="transmembrane region" description="Helical" evidence="5">
    <location>
        <begin position="152"/>
        <end position="172"/>
    </location>
</feature>
<evidence type="ECO:0000256" key="5">
    <source>
        <dbReference type="SAM" id="Phobius"/>
    </source>
</evidence>
<comment type="subcellular location">
    <subcellularLocation>
        <location evidence="1">Membrane</location>
        <topology evidence="1">Multi-pass membrane protein</topology>
    </subcellularLocation>
</comment>
<accession>A0A7Z0EQM8</accession>
<reference evidence="7 8" key="1">
    <citation type="submission" date="2020-07" db="EMBL/GenBank/DDBJ databases">
        <title>Sequencing the genomes of 1000 actinobacteria strains.</title>
        <authorList>
            <person name="Klenk H.-P."/>
        </authorList>
    </citation>
    <scope>NUCLEOTIDE SEQUENCE [LARGE SCALE GENOMIC DNA]</scope>
    <source>
        <strain evidence="7 8">DSM 44442</strain>
    </source>
</reference>
<dbReference type="InterPro" id="IPR013525">
    <property type="entry name" value="ABC2_TM"/>
</dbReference>
<dbReference type="InterPro" id="IPR051784">
    <property type="entry name" value="Nod_factor_ABC_transporter"/>
</dbReference>
<feature type="transmembrane region" description="Helical" evidence="5">
    <location>
        <begin position="115"/>
        <end position="140"/>
    </location>
</feature>
<protein>
    <submittedName>
        <fullName evidence="7">ABC-2 type transport system permease protein</fullName>
    </submittedName>
</protein>
<dbReference type="RefSeq" id="WP_179824931.1">
    <property type="nucleotide sequence ID" value="NZ_JACCFS010000001.1"/>
</dbReference>
<evidence type="ECO:0000256" key="1">
    <source>
        <dbReference type="ARBA" id="ARBA00004141"/>
    </source>
</evidence>
<keyword evidence="3 5" id="KW-1133">Transmembrane helix</keyword>
<feature type="transmembrane region" description="Helical" evidence="5">
    <location>
        <begin position="32"/>
        <end position="53"/>
    </location>
</feature>
<feature type="transmembrane region" description="Helical" evidence="5">
    <location>
        <begin position="73"/>
        <end position="94"/>
    </location>
</feature>
<comment type="caution">
    <text evidence="7">The sequence shown here is derived from an EMBL/GenBank/DDBJ whole genome shotgun (WGS) entry which is preliminary data.</text>
</comment>
<name>A0A7Z0EQM8_9ACTN</name>
<keyword evidence="4 5" id="KW-0472">Membrane</keyword>
<keyword evidence="8" id="KW-1185">Reference proteome</keyword>
<organism evidence="7 8">
    <name type="scientific">Nocardiopsis aegyptia</name>
    <dbReference type="NCBI Taxonomy" id="220378"/>
    <lineage>
        <taxon>Bacteria</taxon>
        <taxon>Bacillati</taxon>
        <taxon>Actinomycetota</taxon>
        <taxon>Actinomycetes</taxon>
        <taxon>Streptosporangiales</taxon>
        <taxon>Nocardiopsidaceae</taxon>
        <taxon>Nocardiopsis</taxon>
    </lineage>
</organism>
<dbReference type="EMBL" id="JACCFS010000001">
    <property type="protein sequence ID" value="NYJ35638.1"/>
    <property type="molecule type" value="Genomic_DNA"/>
</dbReference>
<evidence type="ECO:0000259" key="6">
    <source>
        <dbReference type="Pfam" id="PF12698"/>
    </source>
</evidence>
<dbReference type="Pfam" id="PF12698">
    <property type="entry name" value="ABC2_membrane_3"/>
    <property type="match status" value="1"/>
</dbReference>
<feature type="domain" description="ABC-2 type transporter transmembrane" evidence="6">
    <location>
        <begin position="77"/>
        <end position="270"/>
    </location>
</feature>
<dbReference type="PANTHER" id="PTHR43229:SF2">
    <property type="entry name" value="NODULATION PROTEIN J"/>
    <property type="match status" value="1"/>
</dbReference>
<dbReference type="AlphaFoldDB" id="A0A7Z0EQM8"/>
<dbReference type="GO" id="GO:0016020">
    <property type="term" value="C:membrane"/>
    <property type="evidence" value="ECO:0007669"/>
    <property type="project" value="UniProtKB-SubCell"/>
</dbReference>
<evidence type="ECO:0000313" key="7">
    <source>
        <dbReference type="EMBL" id="NYJ35638.1"/>
    </source>
</evidence>
<dbReference type="GO" id="GO:0140359">
    <property type="term" value="F:ABC-type transporter activity"/>
    <property type="evidence" value="ECO:0007669"/>
    <property type="project" value="InterPro"/>
</dbReference>
<feature type="transmembrane region" description="Helical" evidence="5">
    <location>
        <begin position="184"/>
        <end position="203"/>
    </location>
</feature>